<feature type="binding site" evidence="8">
    <location>
        <position position="133"/>
    </location>
    <ligand>
        <name>Zn(2+)</name>
        <dbReference type="ChEBI" id="CHEBI:29105"/>
        <note>catalytic</note>
    </ligand>
</feature>
<evidence type="ECO:0000256" key="6">
    <source>
        <dbReference type="ARBA" id="ARBA00022833"/>
    </source>
</evidence>
<dbReference type="Gene3D" id="3.30.2010.10">
    <property type="entry name" value="Metalloproteases ('zincins'), catalytic domain"/>
    <property type="match status" value="1"/>
</dbReference>
<comment type="cofactor">
    <cofactor evidence="8">
        <name>Zn(2+)</name>
        <dbReference type="ChEBI" id="CHEBI:29105"/>
    </cofactor>
    <text evidence="8">Binds 1 zinc ion per subunit.</text>
</comment>
<organism evidence="10 11">
    <name type="scientific">Pseudomonas knackmussii (strain DSM 6978 / CCUG 54928 / LMG 23759 / B13)</name>
    <dbReference type="NCBI Taxonomy" id="1301098"/>
    <lineage>
        <taxon>Bacteria</taxon>
        <taxon>Pseudomonadati</taxon>
        <taxon>Pseudomonadota</taxon>
        <taxon>Gammaproteobacteria</taxon>
        <taxon>Pseudomonadales</taxon>
        <taxon>Pseudomonadaceae</taxon>
        <taxon>Pseudomonas</taxon>
    </lineage>
</organism>
<dbReference type="PANTHER" id="PTHR22726:SF1">
    <property type="entry name" value="METALLOENDOPEPTIDASE OMA1, MITOCHONDRIAL"/>
    <property type="match status" value="1"/>
</dbReference>
<dbReference type="InterPro" id="IPR011990">
    <property type="entry name" value="TPR-like_helical_dom_sf"/>
</dbReference>
<dbReference type="GO" id="GO:0051603">
    <property type="term" value="P:proteolysis involved in protein catabolic process"/>
    <property type="evidence" value="ECO:0007669"/>
    <property type="project" value="TreeGrafter"/>
</dbReference>
<keyword evidence="7 8" id="KW-0482">Metalloprotease</keyword>
<protein>
    <recommendedName>
        <fullName evidence="8">Putative beta-barrel assembly-enhancing protease</fullName>
        <ecNumber evidence="8">3.4.-.-</ecNumber>
    </recommendedName>
</protein>
<keyword evidence="3 8" id="KW-0732">Signal</keyword>
<dbReference type="InterPro" id="IPR001915">
    <property type="entry name" value="Peptidase_M48"/>
</dbReference>
<feature type="signal peptide" evidence="8">
    <location>
        <begin position="1"/>
        <end position="23"/>
    </location>
</feature>
<keyword evidence="2 8" id="KW-0479">Metal-binding</keyword>
<comment type="similarity">
    <text evidence="8">Belongs to the peptidase M48 family. BepA subfamily.</text>
</comment>
<dbReference type="Gene3D" id="1.25.40.10">
    <property type="entry name" value="Tetratricopeptide repeat domain"/>
    <property type="match status" value="1"/>
</dbReference>
<evidence type="ECO:0000259" key="9">
    <source>
        <dbReference type="Pfam" id="PF01435"/>
    </source>
</evidence>
<name>A0A024HLW2_PSEKB</name>
<dbReference type="Pfam" id="PF01435">
    <property type="entry name" value="Peptidase_M48"/>
    <property type="match status" value="1"/>
</dbReference>
<evidence type="ECO:0000256" key="7">
    <source>
        <dbReference type="ARBA" id="ARBA00023049"/>
    </source>
</evidence>
<dbReference type="PATRIC" id="fig|1301098.3.peg.4187"/>
<sequence precursor="true">MYMKVLRPALLSLACLLAMPTVADDLPSLGDSSSSIVSQEQEFQLGRAWLSMLRNQVDSINDPQIKDFVESSVYRLAETSDLQDHRLAFILIKDPQINAFAAPGGVIGVNGGLFLYAQTEGEYAAVLAHELGHLIQRHFARGLEAQKQMQLPVMAAMLAGIVAAAAGAGDAGIATIASTQAAAIQNQLRFSRQNEQEADRVGVVNMVRAGYDPRSMPTMFERLARQYRYDAKPPEFLLTHPVTDSRIADTRNRAEQYPSSGKEDSLRYQLMRARVQLIFEEMPGMAGKRFRAMLDDNPKLDAARYGLALSQTRIGQLNEARATLQPLLAKAPNELAYNLAQVDLDITANKLNDALSRVQRLLGQYPDSYPLIQAQTDVLMKLNRAADAEKILIKLTQARPLDPDVWSRLADARTIDGNAIGVHQARAEYLALTGDYPSAIEQLDFAKRRAGGNFTLAAKLDARQQEFRDQEKILKEMMRG</sequence>
<comment type="subcellular location">
    <subcellularLocation>
        <location evidence="8">Periplasm</location>
    </subcellularLocation>
</comment>
<feature type="binding site" evidence="8">
    <location>
        <position position="129"/>
    </location>
    <ligand>
        <name>Zn(2+)</name>
        <dbReference type="ChEBI" id="CHEBI:29105"/>
        <note>catalytic</note>
    </ligand>
</feature>
<evidence type="ECO:0000256" key="5">
    <source>
        <dbReference type="ARBA" id="ARBA00022801"/>
    </source>
</evidence>
<evidence type="ECO:0000313" key="11">
    <source>
        <dbReference type="Proteomes" id="UP000025241"/>
    </source>
</evidence>
<keyword evidence="6 8" id="KW-0862">Zinc</keyword>
<evidence type="ECO:0000256" key="3">
    <source>
        <dbReference type="ARBA" id="ARBA00022729"/>
    </source>
</evidence>
<evidence type="ECO:0000313" key="10">
    <source>
        <dbReference type="EMBL" id="CDF85507.1"/>
    </source>
</evidence>
<gene>
    <name evidence="10" type="ORF">PKB_4182</name>
</gene>
<dbReference type="STRING" id="1301098.PKB_4182"/>
<keyword evidence="11" id="KW-1185">Reference proteome</keyword>
<evidence type="ECO:0000256" key="2">
    <source>
        <dbReference type="ARBA" id="ARBA00022723"/>
    </source>
</evidence>
<dbReference type="GO" id="GO:0042597">
    <property type="term" value="C:periplasmic space"/>
    <property type="evidence" value="ECO:0007669"/>
    <property type="project" value="UniProtKB-SubCell"/>
</dbReference>
<keyword evidence="5 8" id="KW-0378">Hydrolase</keyword>
<dbReference type="GO" id="GO:0008270">
    <property type="term" value="F:zinc ion binding"/>
    <property type="evidence" value="ECO:0007669"/>
    <property type="project" value="UniProtKB-UniRule"/>
</dbReference>
<dbReference type="FunFam" id="3.30.2010.10:FF:000011">
    <property type="entry name" value="Putative beta-barrel assembly-enhancing protease"/>
    <property type="match status" value="1"/>
</dbReference>
<dbReference type="SUPFAM" id="SSF48452">
    <property type="entry name" value="TPR-like"/>
    <property type="match status" value="1"/>
</dbReference>
<evidence type="ECO:0000256" key="4">
    <source>
        <dbReference type="ARBA" id="ARBA00022764"/>
    </source>
</evidence>
<feature type="active site" evidence="8">
    <location>
        <position position="130"/>
    </location>
</feature>
<evidence type="ECO:0000256" key="8">
    <source>
        <dbReference type="HAMAP-Rule" id="MF_00997"/>
    </source>
</evidence>
<dbReference type="InterPro" id="IPR030873">
    <property type="entry name" value="Protease_BepA"/>
</dbReference>
<feature type="domain" description="Peptidase M48" evidence="9">
    <location>
        <begin position="69"/>
        <end position="253"/>
    </location>
</feature>
<dbReference type="Pfam" id="PF14559">
    <property type="entry name" value="TPR_19"/>
    <property type="match status" value="2"/>
</dbReference>
<dbReference type="InterPro" id="IPR051156">
    <property type="entry name" value="Mito/Outer_Membr_Metalloprot"/>
</dbReference>
<proteinExistence type="inferred from homology"/>
<dbReference type="GO" id="GO:0004222">
    <property type="term" value="F:metalloendopeptidase activity"/>
    <property type="evidence" value="ECO:0007669"/>
    <property type="project" value="InterPro"/>
</dbReference>
<dbReference type="HAMAP" id="MF_00997">
    <property type="entry name" value="Protease_BepA"/>
    <property type="match status" value="1"/>
</dbReference>
<dbReference type="EMBL" id="HG322950">
    <property type="protein sequence ID" value="CDF85507.1"/>
    <property type="molecule type" value="Genomic_DNA"/>
</dbReference>
<feature type="binding site" evidence="8">
    <location>
        <position position="195"/>
    </location>
    <ligand>
        <name>Zn(2+)</name>
        <dbReference type="ChEBI" id="CHEBI:29105"/>
        <note>catalytic</note>
    </ligand>
</feature>
<dbReference type="GO" id="GO:0016020">
    <property type="term" value="C:membrane"/>
    <property type="evidence" value="ECO:0007669"/>
    <property type="project" value="InterPro"/>
</dbReference>
<reference evidence="10 11" key="2">
    <citation type="submission" date="2014-05" db="EMBL/GenBank/DDBJ databases">
        <title>Genome sequence of the 3-chlorobenzoate degrading bacterium Pseudomonas knackmussii B13 shows multiple evidence for horizontal gene transfer.</title>
        <authorList>
            <person name="Miyazaki R."/>
            <person name="Bertelli C."/>
            <person name="Falquet L."/>
            <person name="Robinson-Rechavi M."/>
            <person name="Gharib W."/>
            <person name="Roy S."/>
            <person name="Van der Meer J.R."/>
        </authorList>
    </citation>
    <scope>NUCLEOTIDE SEQUENCE [LARGE SCALE GENOMIC DNA]</scope>
    <source>
        <strain evidence="10 11">B13</strain>
    </source>
</reference>
<reference evidence="10 11" key="1">
    <citation type="submission" date="2013-03" db="EMBL/GenBank/DDBJ databases">
        <authorList>
            <person name="Linke B."/>
        </authorList>
    </citation>
    <scope>NUCLEOTIDE SEQUENCE [LARGE SCALE GENOMIC DNA]</scope>
    <source>
        <strain evidence="10 11">B13</strain>
    </source>
</reference>
<keyword evidence="4 8" id="KW-0574">Periplasm</keyword>
<dbReference type="EC" id="3.4.-.-" evidence="8"/>
<dbReference type="KEGG" id="pkc:PKB_4182"/>
<dbReference type="eggNOG" id="COG4783">
    <property type="taxonomic scope" value="Bacteria"/>
</dbReference>
<dbReference type="AlphaFoldDB" id="A0A024HLW2"/>
<feature type="active site" description="Proton donor" evidence="8">
    <location>
        <position position="199"/>
    </location>
</feature>
<dbReference type="HOGENOM" id="CLU_030556_1_1_6"/>
<dbReference type="CDD" id="cd07324">
    <property type="entry name" value="M48C_Oma1-like"/>
    <property type="match status" value="1"/>
</dbReference>
<accession>A0A024HLW2</accession>
<dbReference type="PANTHER" id="PTHR22726">
    <property type="entry name" value="METALLOENDOPEPTIDASE OMA1"/>
    <property type="match status" value="1"/>
</dbReference>
<feature type="chain" id="PRO_5008979576" description="Putative beta-barrel assembly-enhancing protease" evidence="8">
    <location>
        <begin position="24"/>
        <end position="480"/>
    </location>
</feature>
<dbReference type="Proteomes" id="UP000025241">
    <property type="component" value="Chromosome I"/>
</dbReference>
<comment type="function">
    <text evidence="8">Functions as both a chaperone and a metalloprotease. Maintains the integrity of the outer membrane by promoting either the assembly or the elimination of outer membrane proteins, depending on their folding state.</text>
</comment>
<keyword evidence="1 8" id="KW-0645">Protease</keyword>
<evidence type="ECO:0000256" key="1">
    <source>
        <dbReference type="ARBA" id="ARBA00022670"/>
    </source>
</evidence>